<dbReference type="EMBL" id="CP050297">
    <property type="protein sequence ID" value="QND61679.1"/>
    <property type="molecule type" value="Genomic_DNA"/>
</dbReference>
<organism evidence="1 2">
    <name type="scientific">Mesorhizobium huakuii</name>
    <dbReference type="NCBI Taxonomy" id="28104"/>
    <lineage>
        <taxon>Bacteria</taxon>
        <taxon>Pseudomonadati</taxon>
        <taxon>Pseudomonadota</taxon>
        <taxon>Alphaproteobacteria</taxon>
        <taxon>Hyphomicrobiales</taxon>
        <taxon>Phyllobacteriaceae</taxon>
        <taxon>Mesorhizobium</taxon>
    </lineage>
</organism>
<name>A0A7G6T4J7_9HYPH</name>
<evidence type="ECO:0000313" key="2">
    <source>
        <dbReference type="Proteomes" id="UP000515465"/>
    </source>
</evidence>
<evidence type="ECO:0000313" key="1">
    <source>
        <dbReference type="EMBL" id="QND61679.1"/>
    </source>
</evidence>
<dbReference type="RefSeq" id="WP_096460133.1">
    <property type="nucleotide sequence ID" value="NZ_CP050297.1"/>
</dbReference>
<geneLocation type="plasmid" evidence="1 2">
    <name>p_2</name>
</geneLocation>
<gene>
    <name evidence="1" type="ORF">HB778_36080</name>
</gene>
<protein>
    <submittedName>
        <fullName evidence="1">Uncharacterized protein</fullName>
    </submittedName>
</protein>
<sequence>MIDEIAIGTLSISQTILKDHSILREQYDLVIAAVSWESRCHACSPLLSGRSDESLIIHFASSDTEMESRKSGNRATIEGAMADCRILDLERSAQFTDNAEKLEQEIFGVARKKGHALRVLMDMTCIPKRYLLFLLGLGFRRELFTSIDLVYAEAEKYEMRAAQIDVAGKPLGLISEGEWTTSQIPYLESEDYVPDRRNLYISVGAELTQASPIVDRFEPNGLVLYHITEGHRRLPSSVIDRERPALQQLAAFPGVRQEQFELHEIAAVALSVLQNRSAGTTCFAIGPKTHAVAFAIAALADDQIQVVCRTPTTYVVNEVKASGNIYFYRINDRFDPASFWSQ</sequence>
<accession>A0A7G6T4J7</accession>
<dbReference type="Proteomes" id="UP000515465">
    <property type="component" value="Plasmid p_2"/>
</dbReference>
<dbReference type="AlphaFoldDB" id="A0A7G6T4J7"/>
<proteinExistence type="predicted"/>
<keyword evidence="1" id="KW-0614">Plasmid</keyword>
<reference evidence="2" key="1">
    <citation type="journal article" date="2020" name="Mol. Plant Microbe">
        <title>Rhizobial microsymbionts of the narrowly endemic Oxytropis species growing in Kamchatka are characterized by significant genetic diversity and possess a set of genes that are associated with T3SS and T6SS secretion systems and can affect the development of symbiosis.</title>
        <authorList>
            <person name="Safronova V."/>
            <person name="Guro P."/>
            <person name="Sazanova A."/>
            <person name="Kuznetsova I."/>
            <person name="Belimov A."/>
            <person name="Yakubov V."/>
            <person name="Chirak E."/>
            <person name="Afonin A."/>
            <person name="Gogolev Y."/>
            <person name="Andronov E."/>
            <person name="Tikhonovich I."/>
        </authorList>
    </citation>
    <scope>NUCLEOTIDE SEQUENCE [LARGE SCALE GENOMIC DNA]</scope>
    <source>
        <strain evidence="2">583</strain>
        <plasmid evidence="2">p_2</plasmid>
    </source>
</reference>